<dbReference type="HAMAP" id="MF_01366">
    <property type="entry name" value="Ribosomal_uL13"/>
    <property type="match status" value="1"/>
</dbReference>
<dbReference type="GO" id="GO:0006412">
    <property type="term" value="P:translation"/>
    <property type="evidence" value="ECO:0007669"/>
    <property type="project" value="UniProtKB-UniRule"/>
</dbReference>
<dbReference type="EMBL" id="MT117916">
    <property type="protein sequence ID" value="QJH88342.1"/>
    <property type="molecule type" value="Genomic_DNA"/>
</dbReference>
<keyword evidence="6" id="KW-0150">Chloroplast</keyword>
<evidence type="ECO:0000256" key="5">
    <source>
        <dbReference type="RuleBase" id="RU003877"/>
    </source>
</evidence>
<dbReference type="GO" id="GO:0003729">
    <property type="term" value="F:mRNA binding"/>
    <property type="evidence" value="ECO:0007669"/>
    <property type="project" value="TreeGrafter"/>
</dbReference>
<geneLocation type="chloroplast" evidence="6"/>
<dbReference type="GO" id="GO:0009507">
    <property type="term" value="C:chloroplast"/>
    <property type="evidence" value="ECO:0007669"/>
    <property type="project" value="UniProtKB-SubCell"/>
</dbReference>
<dbReference type="CDD" id="cd00392">
    <property type="entry name" value="Ribosomal_L13"/>
    <property type="match status" value="1"/>
</dbReference>
<dbReference type="NCBIfam" id="TIGR01066">
    <property type="entry name" value="rplM_bact"/>
    <property type="match status" value="1"/>
</dbReference>
<organism evidence="6">
    <name type="scientific">Pterocladia lucida</name>
    <name type="common">Red seaweed</name>
    <name type="synonym">Fucus lucidus</name>
    <dbReference type="NCBI Taxonomy" id="31408"/>
    <lineage>
        <taxon>Eukaryota</taxon>
        <taxon>Rhodophyta</taxon>
        <taxon>Florideophyceae</taxon>
        <taxon>Rhodymeniophycidae</taxon>
        <taxon>Gelidiales</taxon>
        <taxon>Pterocladiaceae</taxon>
        <taxon>Pterocladia</taxon>
    </lineage>
</organism>
<name>A0A6M3WW71_PTELU</name>
<evidence type="ECO:0000313" key="6">
    <source>
        <dbReference type="EMBL" id="QJH88342.1"/>
    </source>
</evidence>
<dbReference type="PROSITE" id="PS00783">
    <property type="entry name" value="RIBOSOMAL_L13"/>
    <property type="match status" value="1"/>
</dbReference>
<comment type="subcellular location">
    <subcellularLocation>
        <location evidence="4">Plastid</location>
        <location evidence="4">Chloroplast</location>
    </subcellularLocation>
</comment>
<sequence length="146" mass="16931">MNKTFVTCIKKHNTKWYIVDANRQTLGRLSTNIATILRGKNQITYMPHLNNNSYIIVINAKDIIVTGKKKYQKQYKKHSGKPGGLKVERFIDLQNRIPERIIEKSVKGMLPKNTLGKQLFNKLKVYPGNNHPHEAQKPELISFKFQ</sequence>
<keyword evidence="3 4" id="KW-0687">Ribonucleoprotein</keyword>
<evidence type="ECO:0000256" key="2">
    <source>
        <dbReference type="ARBA" id="ARBA00022980"/>
    </source>
</evidence>
<gene>
    <name evidence="4 6" type="primary">rpl13</name>
</gene>
<dbReference type="InterPro" id="IPR023563">
    <property type="entry name" value="Ribosomal_uL13_CS"/>
</dbReference>
<protein>
    <recommendedName>
        <fullName evidence="4">Large ribosomal subunit protein uL13c</fullName>
    </recommendedName>
</protein>
<accession>A0A6M3WW71</accession>
<comment type="subunit">
    <text evidence="4">Part of the 50S ribosomal subunit.</text>
</comment>
<dbReference type="SUPFAM" id="SSF52161">
    <property type="entry name" value="Ribosomal protein L13"/>
    <property type="match status" value="1"/>
</dbReference>
<reference evidence="6" key="1">
    <citation type="journal article" date="2020" name="J. Phycol.">
        <title>The Organelle Genomes in the Photosynthetic Red Algal Parasite Pterocladiophila hemisphaerica (Florideophyceae, Rhodophyta) Have Elevated Substitution Rates and Extreme Gene Loss in the Plastid Genome.</title>
        <authorList>
            <person name="Preuss M."/>
            <person name="Verbruggen H."/>
            <person name="Zuccarello G.C."/>
        </authorList>
    </citation>
    <scope>NUCLEOTIDE SEQUENCE</scope>
</reference>
<dbReference type="AlphaFoldDB" id="A0A6M3WW71"/>
<dbReference type="InterPro" id="IPR005823">
    <property type="entry name" value="Ribosomal_uL13_bac-type"/>
</dbReference>
<comment type="similarity">
    <text evidence="1 4 5">Belongs to the universal ribosomal protein uL13 family.</text>
</comment>
<dbReference type="GO" id="GO:0022625">
    <property type="term" value="C:cytosolic large ribosomal subunit"/>
    <property type="evidence" value="ECO:0007669"/>
    <property type="project" value="TreeGrafter"/>
</dbReference>
<keyword evidence="2 4" id="KW-0689">Ribosomal protein</keyword>
<evidence type="ECO:0000256" key="3">
    <source>
        <dbReference type="ARBA" id="ARBA00023274"/>
    </source>
</evidence>
<dbReference type="InterPro" id="IPR036899">
    <property type="entry name" value="Ribosomal_uL13_sf"/>
</dbReference>
<dbReference type="Gene3D" id="3.90.1180.10">
    <property type="entry name" value="Ribosomal protein L13"/>
    <property type="match status" value="1"/>
</dbReference>
<dbReference type="PANTHER" id="PTHR11545:SF2">
    <property type="entry name" value="LARGE RIBOSOMAL SUBUNIT PROTEIN UL13M"/>
    <property type="match status" value="1"/>
</dbReference>
<dbReference type="InterPro" id="IPR005822">
    <property type="entry name" value="Ribosomal_uL13"/>
</dbReference>
<keyword evidence="6" id="KW-0934">Plastid</keyword>
<dbReference type="GO" id="GO:0017148">
    <property type="term" value="P:negative regulation of translation"/>
    <property type="evidence" value="ECO:0007669"/>
    <property type="project" value="TreeGrafter"/>
</dbReference>
<dbReference type="Pfam" id="PF00572">
    <property type="entry name" value="Ribosomal_L13"/>
    <property type="match status" value="1"/>
</dbReference>
<dbReference type="GO" id="GO:0003735">
    <property type="term" value="F:structural constituent of ribosome"/>
    <property type="evidence" value="ECO:0007669"/>
    <property type="project" value="InterPro"/>
</dbReference>
<dbReference type="PIRSF" id="PIRSF002181">
    <property type="entry name" value="Ribosomal_L13"/>
    <property type="match status" value="1"/>
</dbReference>
<dbReference type="PANTHER" id="PTHR11545">
    <property type="entry name" value="RIBOSOMAL PROTEIN L13"/>
    <property type="match status" value="1"/>
</dbReference>
<proteinExistence type="inferred from homology"/>
<evidence type="ECO:0000256" key="4">
    <source>
        <dbReference type="HAMAP-Rule" id="MF_01366"/>
    </source>
</evidence>
<evidence type="ECO:0000256" key="1">
    <source>
        <dbReference type="ARBA" id="ARBA00006227"/>
    </source>
</evidence>